<name>A0A380CMR6_SPHSI</name>
<evidence type="ECO:0000313" key="2">
    <source>
        <dbReference type="Proteomes" id="UP000254893"/>
    </source>
</evidence>
<sequence>MLGENQSRVDQYLDEDGIDEYLDKIYGETNIYDTDVAIGNRRFLSPIATLGTSFYKYYLVDTLKDVKPWRVRIRVEPRNREDALFSGYIYIRLDGSYALDQAELTINEATNINWVKDLNITLLYSENQAHHFFS</sequence>
<dbReference type="InterPro" id="IPR043741">
    <property type="entry name" value="DUF5686"/>
</dbReference>
<dbReference type="Pfam" id="PF18939">
    <property type="entry name" value="DUF5686"/>
    <property type="match status" value="1"/>
</dbReference>
<organism evidence="1 2">
    <name type="scientific">Sphingobacterium spiritivorum</name>
    <name type="common">Flavobacterium spiritivorum</name>
    <dbReference type="NCBI Taxonomy" id="258"/>
    <lineage>
        <taxon>Bacteria</taxon>
        <taxon>Pseudomonadati</taxon>
        <taxon>Bacteroidota</taxon>
        <taxon>Sphingobacteriia</taxon>
        <taxon>Sphingobacteriales</taxon>
        <taxon>Sphingobacteriaceae</taxon>
        <taxon>Sphingobacterium</taxon>
    </lineage>
</organism>
<evidence type="ECO:0000313" key="1">
    <source>
        <dbReference type="EMBL" id="SUJ24413.1"/>
    </source>
</evidence>
<reference evidence="1 2" key="1">
    <citation type="submission" date="2018-06" db="EMBL/GenBank/DDBJ databases">
        <authorList>
            <consortium name="Pathogen Informatics"/>
            <person name="Doyle S."/>
        </authorList>
    </citation>
    <scope>NUCLEOTIDE SEQUENCE [LARGE SCALE GENOMIC DNA]</scope>
    <source>
        <strain evidence="1 2">NCTC11388</strain>
    </source>
</reference>
<dbReference type="Proteomes" id="UP000254893">
    <property type="component" value="Unassembled WGS sequence"/>
</dbReference>
<dbReference type="EMBL" id="UGYW01000002">
    <property type="protein sequence ID" value="SUJ24413.1"/>
    <property type="molecule type" value="Genomic_DNA"/>
</dbReference>
<protein>
    <submittedName>
        <fullName evidence="1">Uncharacterized protein</fullName>
    </submittedName>
</protein>
<dbReference type="AlphaFoldDB" id="A0A380CMR6"/>
<gene>
    <name evidence="1" type="ORF">NCTC11388_03533</name>
</gene>
<accession>A0A380CMR6</accession>
<dbReference type="RefSeq" id="WP_115170995.1">
    <property type="nucleotide sequence ID" value="NZ_UGYW01000002.1"/>
</dbReference>
<proteinExistence type="predicted"/>